<feature type="transmembrane region" description="Helical" evidence="1">
    <location>
        <begin position="27"/>
        <end position="47"/>
    </location>
</feature>
<keyword evidence="1" id="KW-0812">Transmembrane</keyword>
<reference evidence="2" key="2">
    <citation type="journal article" date="2015" name="Data Brief">
        <title>Shoot transcriptome of the giant reed, Arundo donax.</title>
        <authorList>
            <person name="Barrero R.A."/>
            <person name="Guerrero F.D."/>
            <person name="Moolhuijzen P."/>
            <person name="Goolsby J.A."/>
            <person name="Tidwell J."/>
            <person name="Bellgard S.E."/>
            <person name="Bellgard M.I."/>
        </authorList>
    </citation>
    <scope>NUCLEOTIDE SEQUENCE</scope>
    <source>
        <tissue evidence="2">Shoot tissue taken approximately 20 cm above the soil surface</tissue>
    </source>
</reference>
<dbReference type="EMBL" id="GBRH01244467">
    <property type="protein sequence ID" value="JAD53428.1"/>
    <property type="molecule type" value="Transcribed_RNA"/>
</dbReference>
<accession>A0A0A9AU59</accession>
<proteinExistence type="predicted"/>
<organism evidence="2">
    <name type="scientific">Arundo donax</name>
    <name type="common">Giant reed</name>
    <name type="synonym">Donax arundinaceus</name>
    <dbReference type="NCBI Taxonomy" id="35708"/>
    <lineage>
        <taxon>Eukaryota</taxon>
        <taxon>Viridiplantae</taxon>
        <taxon>Streptophyta</taxon>
        <taxon>Embryophyta</taxon>
        <taxon>Tracheophyta</taxon>
        <taxon>Spermatophyta</taxon>
        <taxon>Magnoliopsida</taxon>
        <taxon>Liliopsida</taxon>
        <taxon>Poales</taxon>
        <taxon>Poaceae</taxon>
        <taxon>PACMAD clade</taxon>
        <taxon>Arundinoideae</taxon>
        <taxon>Arundineae</taxon>
        <taxon>Arundo</taxon>
    </lineage>
</organism>
<keyword evidence="1" id="KW-0472">Membrane</keyword>
<sequence>MFVILSCYLLVTNITFFCDNSVTNIILHFLLSPLGLSVCSPLFSFNMKLFSLVFKLRY</sequence>
<reference evidence="2" key="1">
    <citation type="submission" date="2014-09" db="EMBL/GenBank/DDBJ databases">
        <authorList>
            <person name="Magalhaes I.L.F."/>
            <person name="Oliveira U."/>
            <person name="Santos F.R."/>
            <person name="Vidigal T.H.D.A."/>
            <person name="Brescovit A.D."/>
            <person name="Santos A.J."/>
        </authorList>
    </citation>
    <scope>NUCLEOTIDE SEQUENCE</scope>
    <source>
        <tissue evidence="2">Shoot tissue taken approximately 20 cm above the soil surface</tissue>
    </source>
</reference>
<keyword evidence="1" id="KW-1133">Transmembrane helix</keyword>
<name>A0A0A9AU59_ARUDO</name>
<evidence type="ECO:0000313" key="2">
    <source>
        <dbReference type="EMBL" id="JAD53428.1"/>
    </source>
</evidence>
<protein>
    <submittedName>
        <fullName evidence="2">Uncharacterized protein</fullName>
    </submittedName>
</protein>
<evidence type="ECO:0000256" key="1">
    <source>
        <dbReference type="SAM" id="Phobius"/>
    </source>
</evidence>
<dbReference type="AlphaFoldDB" id="A0A0A9AU59"/>